<keyword evidence="1" id="KW-0472">Membrane</keyword>
<dbReference type="Proteomes" id="UP000199702">
    <property type="component" value="Unassembled WGS sequence"/>
</dbReference>
<sequence>MNTHPMFEKKDNNTLRLIGLVLLGITICIYAVLVARFLIIS</sequence>
<dbReference type="AlphaFoldDB" id="A0A1H6R2G7"/>
<keyword evidence="3" id="KW-1185">Reference proteome</keyword>
<organism evidence="2 3">
    <name type="scientific">Flavobacterium terrigena</name>
    <dbReference type="NCBI Taxonomy" id="402734"/>
    <lineage>
        <taxon>Bacteria</taxon>
        <taxon>Pseudomonadati</taxon>
        <taxon>Bacteroidota</taxon>
        <taxon>Flavobacteriia</taxon>
        <taxon>Flavobacteriales</taxon>
        <taxon>Flavobacteriaceae</taxon>
        <taxon>Flavobacterium</taxon>
    </lineage>
</organism>
<accession>A0A1H6R2G7</accession>
<gene>
    <name evidence="2" type="ORF">SAMN05660918_0731</name>
</gene>
<reference evidence="3" key="1">
    <citation type="submission" date="2016-10" db="EMBL/GenBank/DDBJ databases">
        <authorList>
            <person name="Varghese N."/>
            <person name="Submissions S."/>
        </authorList>
    </citation>
    <scope>NUCLEOTIDE SEQUENCE [LARGE SCALE GENOMIC DNA]</scope>
    <source>
        <strain evidence="3">DSM 17934</strain>
    </source>
</reference>
<name>A0A1H6R2G7_9FLAO</name>
<keyword evidence="1" id="KW-1133">Transmembrane helix</keyword>
<proteinExistence type="predicted"/>
<evidence type="ECO:0000256" key="1">
    <source>
        <dbReference type="SAM" id="Phobius"/>
    </source>
</evidence>
<evidence type="ECO:0000313" key="2">
    <source>
        <dbReference type="EMBL" id="SEI46687.1"/>
    </source>
</evidence>
<dbReference type="EMBL" id="FNYA01000001">
    <property type="protein sequence ID" value="SEI46687.1"/>
    <property type="molecule type" value="Genomic_DNA"/>
</dbReference>
<protein>
    <submittedName>
        <fullName evidence="2">Uncharacterized protein</fullName>
    </submittedName>
</protein>
<keyword evidence="1" id="KW-0812">Transmembrane</keyword>
<evidence type="ECO:0000313" key="3">
    <source>
        <dbReference type="Proteomes" id="UP000199702"/>
    </source>
</evidence>
<feature type="transmembrane region" description="Helical" evidence="1">
    <location>
        <begin position="15"/>
        <end position="39"/>
    </location>
</feature>